<dbReference type="InterPro" id="IPR036097">
    <property type="entry name" value="HisK_dim/P_sf"/>
</dbReference>
<dbReference type="InterPro" id="IPR003594">
    <property type="entry name" value="HATPase_dom"/>
</dbReference>
<dbReference type="CDD" id="cd17546">
    <property type="entry name" value="REC_hyHK_CKI1_RcsC-like"/>
    <property type="match status" value="1"/>
</dbReference>
<dbReference type="InterPro" id="IPR011006">
    <property type="entry name" value="CheY-like_superfamily"/>
</dbReference>
<dbReference type="SMART" id="SM00388">
    <property type="entry name" value="HisKA"/>
    <property type="match status" value="1"/>
</dbReference>
<dbReference type="Pfam" id="PF02518">
    <property type="entry name" value="HATPase_c"/>
    <property type="match status" value="1"/>
</dbReference>
<evidence type="ECO:0000259" key="13">
    <source>
        <dbReference type="PROSITE" id="PS50110"/>
    </source>
</evidence>
<evidence type="ECO:0000256" key="2">
    <source>
        <dbReference type="ARBA" id="ARBA00004370"/>
    </source>
</evidence>
<evidence type="ECO:0000256" key="11">
    <source>
        <dbReference type="SAM" id="Phobius"/>
    </source>
</evidence>
<dbReference type="InterPro" id="IPR001789">
    <property type="entry name" value="Sig_transdc_resp-reg_receiver"/>
</dbReference>
<keyword evidence="11" id="KW-1133">Transmembrane helix</keyword>
<evidence type="ECO:0000256" key="9">
    <source>
        <dbReference type="SAM" id="Coils"/>
    </source>
</evidence>
<dbReference type="SMART" id="SM00304">
    <property type="entry name" value="HAMP"/>
    <property type="match status" value="1"/>
</dbReference>
<dbReference type="SUPFAM" id="SSF47384">
    <property type="entry name" value="Homodimeric domain of signal transducing histidine kinase"/>
    <property type="match status" value="1"/>
</dbReference>
<feature type="domain" description="Response regulatory" evidence="13">
    <location>
        <begin position="919"/>
        <end position="1035"/>
    </location>
</feature>
<keyword evidence="4 8" id="KW-0597">Phosphoprotein</keyword>
<dbReference type="InterPro" id="IPR029016">
    <property type="entry name" value="GAF-like_dom_sf"/>
</dbReference>
<protein>
    <recommendedName>
        <fullName evidence="3">histidine kinase</fullName>
        <ecNumber evidence="3">2.7.13.3</ecNumber>
    </recommendedName>
</protein>
<dbReference type="PROSITE" id="PS50109">
    <property type="entry name" value="HIS_KIN"/>
    <property type="match status" value="1"/>
</dbReference>
<keyword evidence="9" id="KW-0175">Coiled coil</keyword>
<dbReference type="SMART" id="SM00065">
    <property type="entry name" value="GAF"/>
    <property type="match status" value="1"/>
</dbReference>
<dbReference type="EMBL" id="JBHRTA010000003">
    <property type="protein sequence ID" value="MFC3196134.1"/>
    <property type="molecule type" value="Genomic_DNA"/>
</dbReference>
<dbReference type="Gene3D" id="1.10.287.130">
    <property type="match status" value="1"/>
</dbReference>
<dbReference type="Pfam" id="PF13185">
    <property type="entry name" value="GAF_2"/>
    <property type="match status" value="1"/>
</dbReference>
<dbReference type="EC" id="2.7.13.3" evidence="3"/>
<feature type="modified residue" description="4-aspartylphosphate" evidence="8">
    <location>
        <position position="1114"/>
    </location>
</feature>
<keyword evidence="16" id="KW-1185">Reference proteome</keyword>
<feature type="modified residue" description="4-aspartylphosphate" evidence="8">
    <location>
        <position position="846"/>
    </location>
</feature>
<dbReference type="InterPro" id="IPR004358">
    <property type="entry name" value="Sig_transdc_His_kin-like_C"/>
</dbReference>
<dbReference type="PANTHER" id="PTHR45339">
    <property type="entry name" value="HYBRID SIGNAL TRANSDUCTION HISTIDINE KINASE J"/>
    <property type="match status" value="1"/>
</dbReference>
<evidence type="ECO:0000256" key="6">
    <source>
        <dbReference type="ARBA" id="ARBA00022777"/>
    </source>
</evidence>
<dbReference type="Gene3D" id="3.30.565.10">
    <property type="entry name" value="Histidine kinase-like ATPase, C-terminal domain"/>
    <property type="match status" value="1"/>
</dbReference>
<keyword evidence="11" id="KW-0812">Transmembrane</keyword>
<evidence type="ECO:0000313" key="16">
    <source>
        <dbReference type="Proteomes" id="UP001595526"/>
    </source>
</evidence>
<dbReference type="SMART" id="SM00387">
    <property type="entry name" value="HATPase_c"/>
    <property type="match status" value="1"/>
</dbReference>
<dbReference type="Pfam" id="PF00072">
    <property type="entry name" value="Response_reg"/>
    <property type="match status" value="3"/>
</dbReference>
<feature type="domain" description="Histidine kinase" evidence="12">
    <location>
        <begin position="525"/>
        <end position="747"/>
    </location>
</feature>
<dbReference type="RefSeq" id="WP_379018548.1">
    <property type="nucleotide sequence ID" value="NZ_JBHRTA010000003.1"/>
</dbReference>
<dbReference type="SMART" id="SM00448">
    <property type="entry name" value="REC"/>
    <property type="match status" value="3"/>
</dbReference>
<dbReference type="PRINTS" id="PR00344">
    <property type="entry name" value="BCTRLSENSOR"/>
</dbReference>
<dbReference type="Gene3D" id="6.10.340.10">
    <property type="match status" value="1"/>
</dbReference>
<feature type="compositionally biased region" description="Basic and acidic residues" evidence="10">
    <location>
        <begin position="758"/>
        <end position="771"/>
    </location>
</feature>
<dbReference type="Proteomes" id="UP001595526">
    <property type="component" value="Unassembled WGS sequence"/>
</dbReference>
<dbReference type="CDD" id="cd16922">
    <property type="entry name" value="HATPase_EvgS-ArcB-TorS-like"/>
    <property type="match status" value="1"/>
</dbReference>
<dbReference type="SUPFAM" id="SSF52172">
    <property type="entry name" value="CheY-like"/>
    <property type="match status" value="3"/>
</dbReference>
<dbReference type="PANTHER" id="PTHR45339:SF1">
    <property type="entry name" value="HYBRID SIGNAL TRANSDUCTION HISTIDINE KINASE J"/>
    <property type="match status" value="1"/>
</dbReference>
<sequence>MKSKANTNLKIGFGLSILLLAISSLVSYICIDRLLENSTLVRQTNEATRTLEQVVSSIQEAETAQRGFLITGNTLYLQPFTAACERSHQLIDDAILQTKDSPVQSETGQRLKQALSMRIERMNIMIDAKRKTSSIDENDMEIGRAYMEDIRTLSNQMISEANALLEKRTEIRDRFARYTPGVIVLAALLAILVAVIFYIRIIRDMNERRELYSALEQKDREVQQRIQVIEGIATQISSGDYTLRINSEEKDTLGSLAGSLNRMAESLAVSFERLENNKWLQSGMAELNEKMVGEKQVEAICEDIINFLTEYTNSKAGAVYLLYGDRLILQSGYALQPDKATEITPGQGIAGQSLVNQKEIVLEKVDNESVIISHAIGGIKPGGVVAFPIFHERRAIGVVELAALQPFTSNHLAFLKVAARNIGTAIYGAQSRKKLQELLEETQTQAEELQAQHSELENLNAELEAHTQKLQASEEELRVQQEELQQSNLDLEERNRIIRERNAEIMEKANALEQSSQYKTEFMANMSHELRTPLNSILLLSRYLAENAEQNLTEDQKESALVIYKSGNGLLQLIDELLDLSKIEAGKMDVEYMKVSVSEVLNNMESTFAPIAEDKGLALEVVNPLPEGFSIEIDKMKLEQILKNLLSNALKFTSSGYVKLFAGTDPRDEAQFRFTVKDTGVGIPAEKLQQVFEAFTQADGSTKRKYGGTGLGLSISRQLARLMGGEIEVSSELGNGSVFTLTVPIAKPQQQSSTPQRADLHPEESRNESKQGSKYVVPVVPDPIPDDREQLTAEDKTVLIVEDDTGFAKELARFAHSQNYKTIVAVRGDEAIDLALRYKPQAILLDIKLPIKDGWQVMDELKSNPKTRHIPVHIMSSLEAKKESRNRGAVDFFSKPVAIEHMREMFKKLEVALARSPKKVLIVEENAKHAEALAYFLQSFQVSSSVKHSIDDSVASLLKNEADCVILDMGLPHKDAYDLLEKVRHSPGLEDVPIIVFTGKSLSPSEEFRIKQYADSIVIKTAYSYQRIIDEVAIFLHLVEAQQDDIAKTGRLQLAVKDVLHGKTVLIADDDIRNIFSLTKTLEKFGMKVVSATHGLEALEVLEKHPETNIVLMDMMMPHMDGYETTTKIRQQQRYKRLPVIAVTAKAMLGDREKCISAGASDYVSKPVDIDQLISLLRVWLYEGSSAY</sequence>
<evidence type="ECO:0000256" key="1">
    <source>
        <dbReference type="ARBA" id="ARBA00000085"/>
    </source>
</evidence>
<keyword evidence="5" id="KW-0808">Transferase</keyword>
<keyword evidence="11" id="KW-0472">Membrane</keyword>
<dbReference type="SUPFAM" id="SSF55874">
    <property type="entry name" value="ATPase domain of HSP90 chaperone/DNA topoisomerase II/histidine kinase"/>
    <property type="match status" value="1"/>
</dbReference>
<evidence type="ECO:0000256" key="10">
    <source>
        <dbReference type="SAM" id="MobiDB-lite"/>
    </source>
</evidence>
<evidence type="ECO:0000259" key="14">
    <source>
        <dbReference type="PROSITE" id="PS50885"/>
    </source>
</evidence>
<dbReference type="CDD" id="cd00156">
    <property type="entry name" value="REC"/>
    <property type="match status" value="1"/>
</dbReference>
<keyword evidence="6" id="KW-0418">Kinase</keyword>
<dbReference type="Pfam" id="PF00512">
    <property type="entry name" value="HisKA"/>
    <property type="match status" value="1"/>
</dbReference>
<feature type="domain" description="HAMP" evidence="14">
    <location>
        <begin position="220"/>
        <end position="272"/>
    </location>
</feature>
<feature type="domain" description="Response regulatory" evidence="13">
    <location>
        <begin position="797"/>
        <end position="910"/>
    </location>
</feature>
<feature type="modified residue" description="4-aspartylphosphate" evidence="8">
    <location>
        <position position="968"/>
    </location>
</feature>
<dbReference type="InterPro" id="IPR003661">
    <property type="entry name" value="HisK_dim/P_dom"/>
</dbReference>
<evidence type="ECO:0000313" key="15">
    <source>
        <dbReference type="EMBL" id="MFC3196134.1"/>
    </source>
</evidence>
<organism evidence="15 16">
    <name type="scientific">Parapedobacter deserti</name>
    <dbReference type="NCBI Taxonomy" id="1912957"/>
    <lineage>
        <taxon>Bacteria</taxon>
        <taxon>Pseudomonadati</taxon>
        <taxon>Bacteroidota</taxon>
        <taxon>Sphingobacteriia</taxon>
        <taxon>Sphingobacteriales</taxon>
        <taxon>Sphingobacteriaceae</taxon>
        <taxon>Parapedobacter</taxon>
    </lineage>
</organism>
<comment type="catalytic activity">
    <reaction evidence="1">
        <text>ATP + protein L-histidine = ADP + protein N-phospho-L-histidine.</text>
        <dbReference type="EC" id="2.7.13.3"/>
    </reaction>
</comment>
<name>A0ABV7JDR4_9SPHI</name>
<dbReference type="CDD" id="cd06225">
    <property type="entry name" value="HAMP"/>
    <property type="match status" value="1"/>
</dbReference>
<evidence type="ECO:0000256" key="5">
    <source>
        <dbReference type="ARBA" id="ARBA00022679"/>
    </source>
</evidence>
<comment type="caution">
    <text evidence="15">The sequence shown here is derived from an EMBL/GenBank/DDBJ whole genome shotgun (WGS) entry which is preliminary data.</text>
</comment>
<reference evidence="16" key="1">
    <citation type="journal article" date="2019" name="Int. J. Syst. Evol. Microbiol.">
        <title>The Global Catalogue of Microorganisms (GCM) 10K type strain sequencing project: providing services to taxonomists for standard genome sequencing and annotation.</title>
        <authorList>
            <consortium name="The Broad Institute Genomics Platform"/>
            <consortium name="The Broad Institute Genome Sequencing Center for Infectious Disease"/>
            <person name="Wu L."/>
            <person name="Ma J."/>
        </authorList>
    </citation>
    <scope>NUCLEOTIDE SEQUENCE [LARGE SCALE GENOMIC DNA]</scope>
    <source>
        <strain evidence="16">KCTC 52416</strain>
    </source>
</reference>
<dbReference type="PROSITE" id="PS50110">
    <property type="entry name" value="RESPONSE_REGULATORY"/>
    <property type="match status" value="3"/>
</dbReference>
<dbReference type="Gene3D" id="3.40.50.2300">
    <property type="match status" value="3"/>
</dbReference>
<evidence type="ECO:0000256" key="3">
    <source>
        <dbReference type="ARBA" id="ARBA00012438"/>
    </source>
</evidence>
<feature type="transmembrane region" description="Helical" evidence="11">
    <location>
        <begin position="178"/>
        <end position="199"/>
    </location>
</feature>
<feature type="coiled-coil region" evidence="9">
    <location>
        <begin position="432"/>
        <end position="515"/>
    </location>
</feature>
<keyword evidence="7" id="KW-0902">Two-component regulatory system</keyword>
<evidence type="ECO:0000259" key="12">
    <source>
        <dbReference type="PROSITE" id="PS50109"/>
    </source>
</evidence>
<dbReference type="Gene3D" id="3.30.450.40">
    <property type="match status" value="1"/>
</dbReference>
<evidence type="ECO:0000256" key="8">
    <source>
        <dbReference type="PROSITE-ProRule" id="PRU00169"/>
    </source>
</evidence>
<gene>
    <name evidence="15" type="ORF">ACFOET_00775</name>
</gene>
<feature type="domain" description="Response regulatory" evidence="13">
    <location>
        <begin position="1064"/>
        <end position="1181"/>
    </location>
</feature>
<dbReference type="InterPro" id="IPR003660">
    <property type="entry name" value="HAMP_dom"/>
</dbReference>
<feature type="region of interest" description="Disordered" evidence="10">
    <location>
        <begin position="745"/>
        <end position="776"/>
    </location>
</feature>
<accession>A0ABV7JDR4</accession>
<dbReference type="PROSITE" id="PS50885">
    <property type="entry name" value="HAMP"/>
    <property type="match status" value="1"/>
</dbReference>
<dbReference type="CDD" id="cd19410">
    <property type="entry name" value="HK9-like_sensor"/>
    <property type="match status" value="1"/>
</dbReference>
<dbReference type="InterPro" id="IPR036890">
    <property type="entry name" value="HATPase_C_sf"/>
</dbReference>
<dbReference type="InterPro" id="IPR007891">
    <property type="entry name" value="CHASE3"/>
</dbReference>
<dbReference type="CDD" id="cd00082">
    <property type="entry name" value="HisKA"/>
    <property type="match status" value="1"/>
</dbReference>
<dbReference type="Pfam" id="PF05227">
    <property type="entry name" value="CHASE3"/>
    <property type="match status" value="1"/>
</dbReference>
<evidence type="ECO:0000256" key="4">
    <source>
        <dbReference type="ARBA" id="ARBA00022553"/>
    </source>
</evidence>
<dbReference type="InterPro" id="IPR005467">
    <property type="entry name" value="His_kinase_dom"/>
</dbReference>
<dbReference type="Pfam" id="PF00672">
    <property type="entry name" value="HAMP"/>
    <property type="match status" value="1"/>
</dbReference>
<dbReference type="SUPFAM" id="SSF158472">
    <property type="entry name" value="HAMP domain-like"/>
    <property type="match status" value="1"/>
</dbReference>
<proteinExistence type="predicted"/>
<dbReference type="InterPro" id="IPR003018">
    <property type="entry name" value="GAF"/>
</dbReference>
<comment type="subcellular location">
    <subcellularLocation>
        <location evidence="2">Membrane</location>
    </subcellularLocation>
</comment>
<dbReference type="SUPFAM" id="SSF55781">
    <property type="entry name" value="GAF domain-like"/>
    <property type="match status" value="1"/>
</dbReference>
<evidence type="ECO:0000256" key="7">
    <source>
        <dbReference type="ARBA" id="ARBA00023012"/>
    </source>
</evidence>